<dbReference type="InterPro" id="IPR000182">
    <property type="entry name" value="GNAT_dom"/>
</dbReference>
<evidence type="ECO:0000313" key="3">
    <source>
        <dbReference type="Proteomes" id="UP001141259"/>
    </source>
</evidence>
<keyword evidence="2" id="KW-0012">Acyltransferase</keyword>
<dbReference type="Pfam" id="PF00583">
    <property type="entry name" value="Acetyltransf_1"/>
    <property type="match status" value="1"/>
</dbReference>
<evidence type="ECO:0000313" key="2">
    <source>
        <dbReference type="EMBL" id="MCS7484469.1"/>
    </source>
</evidence>
<proteinExistence type="predicted"/>
<reference evidence="2" key="1">
    <citation type="submission" date="2022-08" db="EMBL/GenBank/DDBJ databases">
        <authorList>
            <person name="Tistechok S."/>
            <person name="Samborskyy M."/>
            <person name="Roman I."/>
        </authorList>
    </citation>
    <scope>NUCLEOTIDE SEQUENCE</scope>
    <source>
        <strain evidence="2">DSM 103496</strain>
    </source>
</reference>
<dbReference type="SUPFAM" id="SSF55729">
    <property type="entry name" value="Acyl-CoA N-acyltransferases (Nat)"/>
    <property type="match status" value="1"/>
</dbReference>
<accession>A0A9X3A664</accession>
<dbReference type="Proteomes" id="UP001141259">
    <property type="component" value="Unassembled WGS sequence"/>
</dbReference>
<dbReference type="RefSeq" id="WP_259629916.1">
    <property type="nucleotide sequence ID" value="NZ_JANYMP010000046.1"/>
</dbReference>
<protein>
    <submittedName>
        <fullName evidence="2">GNAT family N-acetyltransferase</fullName>
        <ecNumber evidence="2">2.3.1.-</ecNumber>
    </submittedName>
</protein>
<dbReference type="PROSITE" id="PS51186">
    <property type="entry name" value="GNAT"/>
    <property type="match status" value="1"/>
</dbReference>
<sequence>MPDFVVHDELADFWAVTKAFYAADPVRHTVALTVIARRLANPSPDEPKEILVTAHDGPDLVGAAVRTPPWPLIASAIPVDLAADFVDFLLGIAPDLNGVSGERESADAFAAAWCDRTGRLVDETISMRLFRLGTLLTPAVPGRMRLATVADVEFLGPWHRAFMVEAMSHLPADLDHVAELRTQIEHGQATHAFWEVDGVPVSWAAVSPPVNAMSRVGPVYTPTEHRNHGYAAAITAAVSTWARRAGATEVLLYTDLANPTSNGVYQRIGFVPVLDAAELLFTTTST</sequence>
<dbReference type="CDD" id="cd04301">
    <property type="entry name" value="NAT_SF"/>
    <property type="match status" value="1"/>
</dbReference>
<feature type="domain" description="N-acetyltransferase" evidence="1">
    <location>
        <begin position="142"/>
        <end position="286"/>
    </location>
</feature>
<dbReference type="Gene3D" id="3.40.630.30">
    <property type="match status" value="1"/>
</dbReference>
<comment type="caution">
    <text evidence="2">The sequence shown here is derived from an EMBL/GenBank/DDBJ whole genome shotgun (WGS) entry which is preliminary data.</text>
</comment>
<name>A0A9X3A664_9PSEU</name>
<keyword evidence="3" id="KW-1185">Reference proteome</keyword>
<keyword evidence="2" id="KW-0808">Transferase</keyword>
<dbReference type="AlphaFoldDB" id="A0A9X3A664"/>
<evidence type="ECO:0000259" key="1">
    <source>
        <dbReference type="PROSITE" id="PS51186"/>
    </source>
</evidence>
<organism evidence="2 3">
    <name type="scientific">Umezawaea endophytica</name>
    <dbReference type="NCBI Taxonomy" id="1654476"/>
    <lineage>
        <taxon>Bacteria</taxon>
        <taxon>Bacillati</taxon>
        <taxon>Actinomycetota</taxon>
        <taxon>Actinomycetes</taxon>
        <taxon>Pseudonocardiales</taxon>
        <taxon>Pseudonocardiaceae</taxon>
        <taxon>Umezawaea</taxon>
    </lineage>
</organism>
<dbReference type="GO" id="GO:0016747">
    <property type="term" value="F:acyltransferase activity, transferring groups other than amino-acyl groups"/>
    <property type="evidence" value="ECO:0007669"/>
    <property type="project" value="InterPro"/>
</dbReference>
<dbReference type="EC" id="2.3.1.-" evidence="2"/>
<dbReference type="EMBL" id="JANYMP010000046">
    <property type="protein sequence ID" value="MCS7484469.1"/>
    <property type="molecule type" value="Genomic_DNA"/>
</dbReference>
<gene>
    <name evidence="2" type="ORF">NZH93_47230</name>
</gene>
<dbReference type="InterPro" id="IPR016181">
    <property type="entry name" value="Acyl_CoA_acyltransferase"/>
</dbReference>